<organism evidence="1 2">
    <name type="scientific">Gigaspora margarita</name>
    <dbReference type="NCBI Taxonomy" id="4874"/>
    <lineage>
        <taxon>Eukaryota</taxon>
        <taxon>Fungi</taxon>
        <taxon>Fungi incertae sedis</taxon>
        <taxon>Mucoromycota</taxon>
        <taxon>Glomeromycotina</taxon>
        <taxon>Glomeromycetes</taxon>
        <taxon>Diversisporales</taxon>
        <taxon>Gigasporaceae</taxon>
        <taxon>Gigaspora</taxon>
    </lineage>
</organism>
<accession>A0A8H4AVQ3</accession>
<name>A0A8H4AVQ3_GIGMA</name>
<dbReference type="AlphaFoldDB" id="A0A8H4AVQ3"/>
<sequence>MITLPNECLYEIFIRLRIYPRCLFSCLLVNRQWCRNIVPILWSEPSTIHLRNRNLTKMCILALNAKEQAQLIPLKIILPDDPKPLFNYTTYITSIDYTANPLSCEHNLTTGITNWLKHEGFIHFDQIDVLNSVARQVKRSLIAMFLRTCINLKCFYIPGSFVDLLELEDAKLFLENPTLTSLNLANNHFSSEKGKLLIEA</sequence>
<protein>
    <submittedName>
        <fullName evidence="1">F-box domain-containing protein</fullName>
    </submittedName>
</protein>
<dbReference type="Proteomes" id="UP000439903">
    <property type="component" value="Unassembled WGS sequence"/>
</dbReference>
<reference evidence="1 2" key="1">
    <citation type="journal article" date="2019" name="Environ. Microbiol.">
        <title>At the nexus of three kingdoms: the genome of the mycorrhizal fungus Gigaspora margarita provides insights into plant, endobacterial and fungal interactions.</title>
        <authorList>
            <person name="Venice F."/>
            <person name="Ghignone S."/>
            <person name="Salvioli di Fossalunga A."/>
            <person name="Amselem J."/>
            <person name="Novero M."/>
            <person name="Xianan X."/>
            <person name="Sedzielewska Toro K."/>
            <person name="Morin E."/>
            <person name="Lipzen A."/>
            <person name="Grigoriev I.V."/>
            <person name="Henrissat B."/>
            <person name="Martin F.M."/>
            <person name="Bonfante P."/>
        </authorList>
    </citation>
    <scope>NUCLEOTIDE SEQUENCE [LARGE SCALE GENOMIC DNA]</scope>
    <source>
        <strain evidence="1 2">BEG34</strain>
    </source>
</reference>
<dbReference type="OrthoDB" id="10379956at2759"/>
<evidence type="ECO:0000313" key="2">
    <source>
        <dbReference type="Proteomes" id="UP000439903"/>
    </source>
</evidence>
<comment type="caution">
    <text evidence="1">The sequence shown here is derived from an EMBL/GenBank/DDBJ whole genome shotgun (WGS) entry which is preliminary data.</text>
</comment>
<dbReference type="InterPro" id="IPR036047">
    <property type="entry name" value="F-box-like_dom_sf"/>
</dbReference>
<evidence type="ECO:0000313" key="1">
    <source>
        <dbReference type="EMBL" id="KAF0537656.1"/>
    </source>
</evidence>
<keyword evidence="2" id="KW-1185">Reference proteome</keyword>
<proteinExistence type="predicted"/>
<dbReference type="EMBL" id="WTPW01000188">
    <property type="protein sequence ID" value="KAF0537656.1"/>
    <property type="molecule type" value="Genomic_DNA"/>
</dbReference>
<dbReference type="SUPFAM" id="SSF81383">
    <property type="entry name" value="F-box domain"/>
    <property type="match status" value="1"/>
</dbReference>
<gene>
    <name evidence="1" type="ORF">F8M41_008321</name>
</gene>